<feature type="compositionally biased region" description="Polar residues" evidence="1">
    <location>
        <begin position="144"/>
        <end position="153"/>
    </location>
</feature>
<proteinExistence type="predicted"/>
<feature type="compositionally biased region" description="Polar residues" evidence="1">
    <location>
        <begin position="86"/>
        <end position="98"/>
    </location>
</feature>
<evidence type="ECO:0000313" key="5">
    <source>
        <dbReference type="EMBL" id="CAI0423783.1"/>
    </source>
</evidence>
<dbReference type="InterPro" id="IPR055780">
    <property type="entry name" value="DUF7356"/>
</dbReference>
<evidence type="ECO:0000313" key="6">
    <source>
        <dbReference type="Proteomes" id="UP001154282"/>
    </source>
</evidence>
<feature type="region of interest" description="Disordered" evidence="1">
    <location>
        <begin position="39"/>
        <end position="164"/>
    </location>
</feature>
<evidence type="ECO:0000259" key="4">
    <source>
        <dbReference type="Pfam" id="PF24053"/>
    </source>
</evidence>
<dbReference type="Proteomes" id="UP001154282">
    <property type="component" value="Unassembled WGS sequence"/>
</dbReference>
<feature type="compositionally biased region" description="Polar residues" evidence="1">
    <location>
        <begin position="108"/>
        <end position="118"/>
    </location>
</feature>
<feature type="compositionally biased region" description="Basic and acidic residues" evidence="1">
    <location>
        <begin position="127"/>
        <end position="143"/>
    </location>
</feature>
<sequence>MGRKRDGFISIIFLVLIVADVSSAARLSGLRKKLAGLVTPQDSGGAQVSPSPTPNPVVVDKKKATNDNTTAGNSNVVENPAKENPVTPTTADNSTTKTPEMPKPSANPTPVGSNSTETPAPPPKSTRGAEEGGKKDEEKKTDTNKTVPQQQQLEGGENCTGLPTRCTDQNSLVACFLRFNEESRRFVVLVQNIGEQNLSVDLSAPNPLDDSSIQIGKHQSTKVNLQVGKSDQVILKAGNAECVLHMDPGLIQTSQAGNFVFRLPSYDKLLTPVNGAYLLILTVVLFGVIWGCCCLFRKGRVAQGELPYQELEMAAPDNELPNDLETAEGWDDGWDDDWNDDNSVKSPAVRGSISGTGLTARSSNRDSWDNNWDD</sequence>
<dbReference type="EMBL" id="CAMGYJ010000005">
    <property type="protein sequence ID" value="CAI0423783.1"/>
    <property type="molecule type" value="Genomic_DNA"/>
</dbReference>
<feature type="transmembrane region" description="Helical" evidence="2">
    <location>
        <begin position="275"/>
        <end position="296"/>
    </location>
</feature>
<organism evidence="5 6">
    <name type="scientific">Linum tenue</name>
    <dbReference type="NCBI Taxonomy" id="586396"/>
    <lineage>
        <taxon>Eukaryota</taxon>
        <taxon>Viridiplantae</taxon>
        <taxon>Streptophyta</taxon>
        <taxon>Embryophyta</taxon>
        <taxon>Tracheophyta</taxon>
        <taxon>Spermatophyta</taxon>
        <taxon>Magnoliopsida</taxon>
        <taxon>eudicotyledons</taxon>
        <taxon>Gunneridae</taxon>
        <taxon>Pentapetalae</taxon>
        <taxon>rosids</taxon>
        <taxon>fabids</taxon>
        <taxon>Malpighiales</taxon>
        <taxon>Linaceae</taxon>
        <taxon>Linum</taxon>
    </lineage>
</organism>
<evidence type="ECO:0000256" key="3">
    <source>
        <dbReference type="SAM" id="SignalP"/>
    </source>
</evidence>
<dbReference type="AlphaFoldDB" id="A0AAV0KPW4"/>
<feature type="compositionally biased region" description="Polar residues" evidence="1">
    <location>
        <begin position="66"/>
        <end position="77"/>
    </location>
</feature>
<dbReference type="PANTHER" id="PTHR34200:SF2">
    <property type="entry name" value="TRANSMEMBRANE PROTEIN"/>
    <property type="match status" value="1"/>
</dbReference>
<evidence type="ECO:0000256" key="2">
    <source>
        <dbReference type="SAM" id="Phobius"/>
    </source>
</evidence>
<keyword evidence="2" id="KW-0472">Membrane</keyword>
<dbReference type="Pfam" id="PF24053">
    <property type="entry name" value="DUF7356"/>
    <property type="match status" value="1"/>
</dbReference>
<keyword evidence="3" id="KW-0732">Signal</keyword>
<keyword evidence="6" id="KW-1185">Reference proteome</keyword>
<feature type="chain" id="PRO_5043942372" description="DUF7356 domain-containing protein" evidence="3">
    <location>
        <begin position="25"/>
        <end position="374"/>
    </location>
</feature>
<feature type="compositionally biased region" description="Acidic residues" evidence="1">
    <location>
        <begin position="320"/>
        <end position="340"/>
    </location>
</feature>
<dbReference type="PANTHER" id="PTHR34200">
    <property type="entry name" value="DENTIN SIALOPHOSPHOPROTEIN-LIKE ISOFORM X1"/>
    <property type="match status" value="1"/>
</dbReference>
<protein>
    <recommendedName>
        <fullName evidence="4">DUF7356 domain-containing protein</fullName>
    </recommendedName>
</protein>
<name>A0AAV0KPW4_9ROSI</name>
<keyword evidence="2" id="KW-1133">Transmembrane helix</keyword>
<feature type="signal peptide" evidence="3">
    <location>
        <begin position="1"/>
        <end position="24"/>
    </location>
</feature>
<feature type="region of interest" description="Disordered" evidence="1">
    <location>
        <begin position="317"/>
        <end position="374"/>
    </location>
</feature>
<comment type="caution">
    <text evidence="5">The sequence shown here is derived from an EMBL/GenBank/DDBJ whole genome shotgun (WGS) entry which is preliminary data.</text>
</comment>
<keyword evidence="2" id="KW-0812">Transmembrane</keyword>
<feature type="domain" description="DUF7356" evidence="4">
    <location>
        <begin position="152"/>
        <end position="248"/>
    </location>
</feature>
<gene>
    <name evidence="5" type="ORF">LITE_LOCUS19653</name>
</gene>
<reference evidence="5" key="1">
    <citation type="submission" date="2022-08" db="EMBL/GenBank/DDBJ databases">
        <authorList>
            <person name="Gutierrez-Valencia J."/>
        </authorList>
    </citation>
    <scope>NUCLEOTIDE SEQUENCE</scope>
</reference>
<accession>A0AAV0KPW4</accession>
<evidence type="ECO:0000256" key="1">
    <source>
        <dbReference type="SAM" id="MobiDB-lite"/>
    </source>
</evidence>